<dbReference type="RefSeq" id="WP_075132270.1">
    <property type="nucleotide sequence ID" value="NZ_MSIF01000003.1"/>
</dbReference>
<comment type="caution">
    <text evidence="2">The sequence shown here is derived from an EMBL/GenBank/DDBJ whole genome shotgun (WGS) entry which is preliminary data.</text>
</comment>
<dbReference type="Proteomes" id="UP000185696">
    <property type="component" value="Unassembled WGS sequence"/>
</dbReference>
<keyword evidence="3" id="KW-1185">Reference proteome</keyword>
<evidence type="ECO:0000256" key="1">
    <source>
        <dbReference type="SAM" id="SignalP"/>
    </source>
</evidence>
<proteinExistence type="predicted"/>
<organism evidence="2 3">
    <name type="scientific">Actinophytocola xinjiangensis</name>
    <dbReference type="NCBI Taxonomy" id="485602"/>
    <lineage>
        <taxon>Bacteria</taxon>
        <taxon>Bacillati</taxon>
        <taxon>Actinomycetota</taxon>
        <taxon>Actinomycetes</taxon>
        <taxon>Pseudonocardiales</taxon>
        <taxon>Pseudonocardiaceae</taxon>
    </lineage>
</organism>
<dbReference type="PROSITE" id="PS51318">
    <property type="entry name" value="TAT"/>
    <property type="match status" value="1"/>
</dbReference>
<dbReference type="AlphaFoldDB" id="A0A7Z0WSF6"/>
<reference evidence="2 3" key="1">
    <citation type="submission" date="2016-12" db="EMBL/GenBank/DDBJ databases">
        <title>The draft genome sequence of Actinophytocola xinjiangensis.</title>
        <authorList>
            <person name="Wang W."/>
            <person name="Yuan L."/>
        </authorList>
    </citation>
    <scope>NUCLEOTIDE SEQUENCE [LARGE SCALE GENOMIC DNA]</scope>
    <source>
        <strain evidence="2 3">CGMCC 4.4663</strain>
    </source>
</reference>
<gene>
    <name evidence="2" type="ORF">BLA60_08650</name>
</gene>
<accession>A0A7Z0WSF6</accession>
<evidence type="ECO:0000313" key="3">
    <source>
        <dbReference type="Proteomes" id="UP000185696"/>
    </source>
</evidence>
<name>A0A7Z0WSF6_9PSEU</name>
<keyword evidence="1" id="KW-0732">Signal</keyword>
<evidence type="ECO:0000313" key="2">
    <source>
        <dbReference type="EMBL" id="OLF12081.1"/>
    </source>
</evidence>
<protein>
    <submittedName>
        <fullName evidence="2">Uncharacterized protein</fullName>
    </submittedName>
</protein>
<dbReference type="EMBL" id="MSIF01000003">
    <property type="protein sequence ID" value="OLF12081.1"/>
    <property type="molecule type" value="Genomic_DNA"/>
</dbReference>
<dbReference type="InterPro" id="IPR006311">
    <property type="entry name" value="TAT_signal"/>
</dbReference>
<feature type="chain" id="PRO_5031391527" evidence="1">
    <location>
        <begin position="33"/>
        <end position="165"/>
    </location>
</feature>
<sequence length="165" mass="17475">MRKFSRRTGLAGLVTALALAMVGMANPAVAFADSCDGTYLIVGHSGSNGNPTYETLHTRNYPNPSGEFGMTAGGPLGYLALAGTIRPNGTAVYSFYNDTPTGSVLVAQFTKRAGSNGVIRQEPGVSTDPFANPGDRLRVQGYWETNAFCSPTRSLDTTLGWINFV</sequence>
<feature type="signal peptide" evidence="1">
    <location>
        <begin position="1"/>
        <end position="32"/>
    </location>
</feature>